<keyword evidence="2" id="KW-1185">Reference proteome</keyword>
<dbReference type="Proteomes" id="UP000036471">
    <property type="component" value="Unassembled WGS sequence"/>
</dbReference>
<reference evidence="1 2" key="1">
    <citation type="submission" date="2014-11" db="EMBL/GenBank/DDBJ databases">
        <title>Comparative genomics of Methylobacterium species.</title>
        <authorList>
            <person name="Chaudhry V."/>
            <person name="Patil P.B."/>
        </authorList>
    </citation>
    <scope>NUCLEOTIDE SEQUENCE [LARGE SCALE GENOMIC DNA]</scope>
    <source>
        <strain evidence="1 2">SE3.6</strain>
    </source>
</reference>
<comment type="caution">
    <text evidence="1">The sequence shown here is derived from an EMBL/GenBank/DDBJ whole genome shotgun (WGS) entry which is preliminary data.</text>
</comment>
<sequence length="64" mass="6411">MPRISLPSVLISRACARYGTSARVGAIPVQAAIGRSIAFSLPARSPGVRLAAGIAGARIVLPGA</sequence>
<name>A0ABR5HFD4_9HYPH</name>
<evidence type="ECO:0000313" key="2">
    <source>
        <dbReference type="Proteomes" id="UP000036471"/>
    </source>
</evidence>
<organism evidence="1 2">
    <name type="scientific">Methylobacterium indicum</name>
    <dbReference type="NCBI Taxonomy" id="1775910"/>
    <lineage>
        <taxon>Bacteria</taxon>
        <taxon>Pseudomonadati</taxon>
        <taxon>Pseudomonadota</taxon>
        <taxon>Alphaproteobacteria</taxon>
        <taxon>Hyphomicrobiales</taxon>
        <taxon>Methylobacteriaceae</taxon>
        <taxon>Methylobacterium</taxon>
    </lineage>
</organism>
<protein>
    <submittedName>
        <fullName evidence="1">Uncharacterized protein</fullName>
    </submittedName>
</protein>
<dbReference type="EMBL" id="JTHG01000059">
    <property type="protein sequence ID" value="KMO25278.1"/>
    <property type="molecule type" value="Genomic_DNA"/>
</dbReference>
<gene>
    <name evidence="1" type="ORF">QR79_08520</name>
</gene>
<accession>A0ABR5HFD4</accession>
<proteinExistence type="predicted"/>
<evidence type="ECO:0000313" key="1">
    <source>
        <dbReference type="EMBL" id="KMO25278.1"/>
    </source>
</evidence>